<dbReference type="EMBL" id="FOGI01000002">
    <property type="protein sequence ID" value="SER25805.1"/>
    <property type="molecule type" value="Genomic_DNA"/>
</dbReference>
<dbReference type="GO" id="GO:0016811">
    <property type="term" value="F:hydrolase activity, acting on carbon-nitrogen (but not peptide) bonds, in linear amides"/>
    <property type="evidence" value="ECO:0007669"/>
    <property type="project" value="TreeGrafter"/>
</dbReference>
<dbReference type="CDD" id="cd02440">
    <property type="entry name" value="AdoMet_MTases"/>
    <property type="match status" value="1"/>
</dbReference>
<dbReference type="InterPro" id="IPR029063">
    <property type="entry name" value="SAM-dependent_MTases_sf"/>
</dbReference>
<evidence type="ECO:0000313" key="2">
    <source>
        <dbReference type="EMBL" id="SER25805.1"/>
    </source>
</evidence>
<sequence>MTTTEEAEWVPWLAGLRAFPDDRPGRAVVVAAHPDDETLGASGLIQSLHERGTEVRLVVATDGEAAFPTLSAADRVELGRTRRRELVGSLRAQGLSAVDVRWLGLPDSGLAEHSDELADALRPLLVDADLVLAPWSGDPHPDHQAAGTVAARVAPVTSHRWSYPIWMWHWLRPDDPGIPQSRAFILGLSEEQRARKAAGIEAFTSQLAPGPEGAPILDAAMLRHFDRDVEVVFREPPRDSAPTSRFAELYAAQDDPWSVHNSWYEHRKRAITLACLPNQRYGTVVEPACGIGRLTAELASRCDKLTAFDPVPTAVAQATTHTAHLSNVNVHIGSLPADLPTGPTDLIVFSEILYYLSDADLRSTVDRSIAALRSGGHLLAAHWLPWAAEAPRDGMAAHRHLLAHPDLDPLVEHLDQEFAVHVLRRR</sequence>
<dbReference type="AlphaFoldDB" id="A0A1H9MQW4"/>
<keyword evidence="1" id="KW-0862">Zinc</keyword>
<dbReference type="RefSeq" id="WP_245782209.1">
    <property type="nucleotide sequence ID" value="NZ_FOGI01000002.1"/>
</dbReference>
<dbReference type="SUPFAM" id="SSF53335">
    <property type="entry name" value="S-adenosyl-L-methionine-dependent methyltransferases"/>
    <property type="match status" value="1"/>
</dbReference>
<dbReference type="InterPro" id="IPR003737">
    <property type="entry name" value="GlcNAc_PI_deacetylase-related"/>
</dbReference>
<dbReference type="PANTHER" id="PTHR12993">
    <property type="entry name" value="N-ACETYLGLUCOSAMINYL-PHOSPHATIDYLINOSITOL DE-N-ACETYLASE-RELATED"/>
    <property type="match status" value="1"/>
</dbReference>
<dbReference type="InterPro" id="IPR008715">
    <property type="entry name" value="SAM-MeTfrase_NodS-like"/>
</dbReference>
<dbReference type="GO" id="GO:0008757">
    <property type="term" value="F:S-adenosylmethionine-dependent methyltransferase activity"/>
    <property type="evidence" value="ECO:0007669"/>
    <property type="project" value="InterPro"/>
</dbReference>
<proteinExistence type="predicted"/>
<protein>
    <submittedName>
        <fullName evidence="2">N-acetylglucosaminyl deacetylase, LmbE family</fullName>
    </submittedName>
</protein>
<evidence type="ECO:0000256" key="1">
    <source>
        <dbReference type="ARBA" id="ARBA00022833"/>
    </source>
</evidence>
<dbReference type="STRING" id="155974.SAMN04487818_102276"/>
<dbReference type="Gene3D" id="3.40.50.10320">
    <property type="entry name" value="LmbE-like"/>
    <property type="match status" value="1"/>
</dbReference>
<gene>
    <name evidence="2" type="ORF">SAMN04487818_102276</name>
</gene>
<reference evidence="3" key="1">
    <citation type="submission" date="2016-10" db="EMBL/GenBank/DDBJ databases">
        <authorList>
            <person name="Varghese N."/>
            <person name="Submissions S."/>
        </authorList>
    </citation>
    <scope>NUCLEOTIDE SEQUENCE [LARGE SCALE GENOMIC DNA]</scope>
    <source>
        <strain evidence="3">DSM 44260</strain>
    </source>
</reference>
<organism evidence="2 3">
    <name type="scientific">Actinokineospora terrae</name>
    <dbReference type="NCBI Taxonomy" id="155974"/>
    <lineage>
        <taxon>Bacteria</taxon>
        <taxon>Bacillati</taxon>
        <taxon>Actinomycetota</taxon>
        <taxon>Actinomycetes</taxon>
        <taxon>Pseudonocardiales</taxon>
        <taxon>Pseudonocardiaceae</taxon>
        <taxon>Actinokineospora</taxon>
    </lineage>
</organism>
<evidence type="ECO:0000313" key="3">
    <source>
        <dbReference type="Proteomes" id="UP000199051"/>
    </source>
</evidence>
<dbReference type="GO" id="GO:0016137">
    <property type="term" value="P:glycoside metabolic process"/>
    <property type="evidence" value="ECO:0007669"/>
    <property type="project" value="UniProtKB-ARBA"/>
</dbReference>
<dbReference type="InterPro" id="IPR024078">
    <property type="entry name" value="LmbE-like_dom_sf"/>
</dbReference>
<accession>A0A1H9MQW4</accession>
<dbReference type="PANTHER" id="PTHR12993:SF29">
    <property type="entry name" value="BLR3841 PROTEIN"/>
    <property type="match status" value="1"/>
</dbReference>
<keyword evidence="3" id="KW-1185">Reference proteome</keyword>
<dbReference type="SUPFAM" id="SSF102588">
    <property type="entry name" value="LmbE-like"/>
    <property type="match status" value="1"/>
</dbReference>
<name>A0A1H9MQW4_9PSEU</name>
<dbReference type="Gene3D" id="3.40.50.150">
    <property type="entry name" value="Vaccinia Virus protein VP39"/>
    <property type="match status" value="1"/>
</dbReference>
<dbReference type="Proteomes" id="UP000199051">
    <property type="component" value="Unassembled WGS sequence"/>
</dbReference>
<dbReference type="Pfam" id="PF05401">
    <property type="entry name" value="NodS"/>
    <property type="match status" value="1"/>
</dbReference>
<dbReference type="GO" id="GO:0009312">
    <property type="term" value="P:oligosaccharide biosynthetic process"/>
    <property type="evidence" value="ECO:0007669"/>
    <property type="project" value="InterPro"/>
</dbReference>
<dbReference type="Pfam" id="PF02585">
    <property type="entry name" value="PIG-L"/>
    <property type="match status" value="1"/>
</dbReference>